<evidence type="ECO:0000313" key="2">
    <source>
        <dbReference type="Proteomes" id="UP001433508"/>
    </source>
</evidence>
<organism evidence="1 2">
    <name type="scientific">Lipomyces kononenkoae</name>
    <name type="common">Yeast</name>
    <dbReference type="NCBI Taxonomy" id="34357"/>
    <lineage>
        <taxon>Eukaryota</taxon>
        <taxon>Fungi</taxon>
        <taxon>Dikarya</taxon>
        <taxon>Ascomycota</taxon>
        <taxon>Saccharomycotina</taxon>
        <taxon>Lipomycetes</taxon>
        <taxon>Lipomycetales</taxon>
        <taxon>Lipomycetaceae</taxon>
        <taxon>Lipomyces</taxon>
    </lineage>
</organism>
<keyword evidence="2" id="KW-1185">Reference proteome</keyword>
<accession>A0ACC3T020</accession>
<keyword evidence="1" id="KW-0808">Transferase</keyword>
<dbReference type="Proteomes" id="UP001433508">
    <property type="component" value="Unassembled WGS sequence"/>
</dbReference>
<sequence>MVVDYELARSVRYLLIRKGSSNASNLAMNRPKPATSTTSQQATLSKFFTTKTEPKSALKDANKNLNSISSVTIRDTRKRRAPEDFEFDATRTTTATDEIGDGEGITAEGTAVRNVTSVAKRSTGPIEWTVHSQSVLFGWYYDPKSPMRTIWNQRRERDDKSHTVAIAGFDLDGTLIVTKTGYSFARDANDWKFKFGESRTVKKIKAWLDETAECYSDRILVIFSNQSGIALSPSASTTKKKAKTHMDETKTRLWQFKTKLAAIMKPLGLPCYIVAATAKDDFRKPQIGMWRLVKEAYERHLQPLLESESERLDGSIEVELDTENSFFVGDAAGRKGDHSTVDKNFANNLGIRFYTPEQYFR</sequence>
<proteinExistence type="predicted"/>
<name>A0ACC3T020_LIPKO</name>
<keyword evidence="1" id="KW-0418">Kinase</keyword>
<dbReference type="EMBL" id="MU971372">
    <property type="protein sequence ID" value="KAK9237218.1"/>
    <property type="molecule type" value="Genomic_DNA"/>
</dbReference>
<evidence type="ECO:0000313" key="1">
    <source>
        <dbReference type="EMBL" id="KAK9237218.1"/>
    </source>
</evidence>
<comment type="caution">
    <text evidence="1">The sequence shown here is derived from an EMBL/GenBank/DDBJ whole genome shotgun (WGS) entry which is preliminary data.</text>
</comment>
<gene>
    <name evidence="1" type="ORF">V1525DRAFT_404568</name>
</gene>
<reference evidence="2" key="1">
    <citation type="journal article" date="2024" name="Front. Bioeng. Biotechnol.">
        <title>Genome-scale model development and genomic sequencing of the oleaginous clade Lipomyces.</title>
        <authorList>
            <person name="Czajka J.J."/>
            <person name="Han Y."/>
            <person name="Kim J."/>
            <person name="Mondo S.J."/>
            <person name="Hofstad B.A."/>
            <person name="Robles A."/>
            <person name="Haridas S."/>
            <person name="Riley R."/>
            <person name="LaButti K."/>
            <person name="Pangilinan J."/>
            <person name="Andreopoulos W."/>
            <person name="Lipzen A."/>
            <person name="Yan J."/>
            <person name="Wang M."/>
            <person name="Ng V."/>
            <person name="Grigoriev I.V."/>
            <person name="Spatafora J.W."/>
            <person name="Magnuson J.K."/>
            <person name="Baker S.E."/>
            <person name="Pomraning K.R."/>
        </authorList>
    </citation>
    <scope>NUCLEOTIDE SEQUENCE [LARGE SCALE GENOMIC DNA]</scope>
    <source>
        <strain evidence="2">CBS 7786</strain>
    </source>
</reference>
<protein>
    <submittedName>
        <fullName evidence="1">Polynucleotide kinase 3 phosphatase-domain-containing protein</fullName>
    </submittedName>
</protein>